<evidence type="ECO:0000313" key="3">
    <source>
        <dbReference type="Proteomes" id="UP001556170"/>
    </source>
</evidence>
<proteinExistence type="predicted"/>
<feature type="region of interest" description="Disordered" evidence="1">
    <location>
        <begin position="1"/>
        <end position="25"/>
    </location>
</feature>
<name>A0ABV3QQA7_9GAMM</name>
<evidence type="ECO:0000313" key="2">
    <source>
        <dbReference type="EMBL" id="MEW9624798.1"/>
    </source>
</evidence>
<gene>
    <name evidence="2" type="ORF">ABQJ56_11225</name>
</gene>
<comment type="caution">
    <text evidence="2">The sequence shown here is derived from an EMBL/GenBank/DDBJ whole genome shotgun (WGS) entry which is preliminary data.</text>
</comment>
<keyword evidence="3" id="KW-1185">Reference proteome</keyword>
<protein>
    <submittedName>
        <fullName evidence="2">Uncharacterized protein</fullName>
    </submittedName>
</protein>
<accession>A0ABV3QQA7</accession>
<dbReference type="Proteomes" id="UP001556170">
    <property type="component" value="Unassembled WGS sequence"/>
</dbReference>
<dbReference type="EMBL" id="JBFOHL010000009">
    <property type="protein sequence ID" value="MEW9624798.1"/>
    <property type="molecule type" value="Genomic_DNA"/>
</dbReference>
<reference evidence="2 3" key="1">
    <citation type="submission" date="2024-06" db="EMBL/GenBank/DDBJ databases">
        <authorList>
            <person name="Woo H."/>
        </authorList>
    </citation>
    <scope>NUCLEOTIDE SEQUENCE [LARGE SCALE GENOMIC DNA]</scope>
    <source>
        <strain evidence="2 3">S2-g</strain>
    </source>
</reference>
<evidence type="ECO:0000256" key="1">
    <source>
        <dbReference type="SAM" id="MobiDB-lite"/>
    </source>
</evidence>
<sequence>MDLTRRSTAETRFMAQPPQDRDTVAYGDAHCWPSRRRAPATRRSWRWTTAGSWRWALKARACGKPESVFCEVKYALPRDAVDDRL</sequence>
<organism evidence="2 3">
    <name type="scientific">Rhodanobacter geophilus</name>
    <dbReference type="NCBI Taxonomy" id="3162488"/>
    <lineage>
        <taxon>Bacteria</taxon>
        <taxon>Pseudomonadati</taxon>
        <taxon>Pseudomonadota</taxon>
        <taxon>Gammaproteobacteria</taxon>
        <taxon>Lysobacterales</taxon>
        <taxon>Rhodanobacteraceae</taxon>
        <taxon>Rhodanobacter</taxon>
    </lineage>
</organism>
<dbReference type="RefSeq" id="WP_367845103.1">
    <property type="nucleotide sequence ID" value="NZ_JBFOHL010000009.1"/>
</dbReference>